<dbReference type="OrthoDB" id="9801824at2"/>
<name>A0A239ZZC9_9CORY</name>
<dbReference type="EC" id="2.7.6.5" evidence="3"/>
<evidence type="ECO:0000313" key="4">
    <source>
        <dbReference type="Proteomes" id="UP000215374"/>
    </source>
</evidence>
<dbReference type="PANTHER" id="PTHR41773">
    <property type="entry name" value="GTP PYROPHOSPHATASE-RELATED"/>
    <property type="match status" value="1"/>
</dbReference>
<feature type="region of interest" description="Disordered" evidence="1">
    <location>
        <begin position="1"/>
        <end position="27"/>
    </location>
</feature>
<reference evidence="3 4" key="1">
    <citation type="submission" date="2017-06" db="EMBL/GenBank/DDBJ databases">
        <authorList>
            <consortium name="Pathogen Informatics"/>
        </authorList>
    </citation>
    <scope>NUCLEOTIDE SEQUENCE [LARGE SCALE GENOMIC DNA]</scope>
    <source>
        <strain evidence="3 4">NCTC13015</strain>
    </source>
</reference>
<keyword evidence="3" id="KW-0808">Transferase</keyword>
<dbReference type="GO" id="GO:0008728">
    <property type="term" value="F:GTP diphosphokinase activity"/>
    <property type="evidence" value="ECO:0007669"/>
    <property type="project" value="UniProtKB-EC"/>
</dbReference>
<feature type="compositionally biased region" description="Low complexity" evidence="1">
    <location>
        <begin position="14"/>
        <end position="24"/>
    </location>
</feature>
<dbReference type="EMBL" id="LT906467">
    <property type="protein sequence ID" value="SNV76377.1"/>
    <property type="molecule type" value="Genomic_DNA"/>
</dbReference>
<dbReference type="RefSeq" id="WP_084674306.1">
    <property type="nucleotide sequence ID" value="NZ_CP009211.1"/>
</dbReference>
<dbReference type="CDD" id="cd05399">
    <property type="entry name" value="NT_Rel-Spo_like"/>
    <property type="match status" value="1"/>
</dbReference>
<dbReference type="SUPFAM" id="SSF81301">
    <property type="entry name" value="Nucleotidyltransferase"/>
    <property type="match status" value="1"/>
</dbReference>
<dbReference type="SMART" id="SM00954">
    <property type="entry name" value="RelA_SpoT"/>
    <property type="match status" value="1"/>
</dbReference>
<evidence type="ECO:0000259" key="2">
    <source>
        <dbReference type="SMART" id="SM00954"/>
    </source>
</evidence>
<dbReference type="AlphaFoldDB" id="A0A239ZZC9"/>
<feature type="domain" description="RelA/SpoT" evidence="2">
    <location>
        <begin position="75"/>
        <end position="202"/>
    </location>
</feature>
<dbReference type="InterPro" id="IPR043519">
    <property type="entry name" value="NT_sf"/>
</dbReference>
<dbReference type="InterPro" id="IPR007685">
    <property type="entry name" value="RelA_SpoT"/>
</dbReference>
<dbReference type="Proteomes" id="UP000215374">
    <property type="component" value="Chromosome 1"/>
</dbReference>
<sequence>MAKDREKRQGADGAASKSAKSSKSAKQKAHDATIASLGNTYFSWINAHEDAATSFRHALHELMRDAAVNFDRVDARVKTWPSLKEKARKMRDGKPVYPDPWNDIKDIIGTRITVLHSTEIPAVQRLLAEEFEVLRSVDKAEETRVAGGFGYGSHHLVLRVQETSEGLEDYVGQAFEVQIRTVLQHAWAEFEHDVRYKRSTGEVDPQVDRAFTLAAGLIELADQQFDQIASLTDLQPGDTTDEDSQIAPETLPGILTVLLGSRYPLSRASDYRFLNELLRAHGLERVSQVAELINPADLEAVSNSLAYTFVPGQVRLVDDLLLNRYGTDHIERTWDSGNRPKVRKARLTKRLEQLRSAG</sequence>
<dbReference type="Gene3D" id="1.10.287.860">
    <property type="entry name" value="Nucleotidyltransferase"/>
    <property type="match status" value="1"/>
</dbReference>
<accession>A0A239ZZC9</accession>
<gene>
    <name evidence="3" type="primary">ywaC</name>
    <name evidence="3" type="ORF">SAMEA4535761_01663</name>
</gene>
<feature type="compositionally biased region" description="Basic and acidic residues" evidence="1">
    <location>
        <begin position="1"/>
        <end position="10"/>
    </location>
</feature>
<dbReference type="PANTHER" id="PTHR41773:SF1">
    <property type="entry name" value="RELA_SPOT DOMAIN-CONTAINING PROTEIN"/>
    <property type="match status" value="1"/>
</dbReference>
<organism evidence="3 4">
    <name type="scientific">Corynebacterium imitans</name>
    <dbReference type="NCBI Taxonomy" id="156978"/>
    <lineage>
        <taxon>Bacteria</taxon>
        <taxon>Bacillati</taxon>
        <taxon>Actinomycetota</taxon>
        <taxon>Actinomycetes</taxon>
        <taxon>Mycobacteriales</taxon>
        <taxon>Corynebacteriaceae</taxon>
        <taxon>Corynebacterium</taxon>
    </lineage>
</organism>
<dbReference type="GO" id="GO:0015969">
    <property type="term" value="P:guanosine tetraphosphate metabolic process"/>
    <property type="evidence" value="ECO:0007669"/>
    <property type="project" value="InterPro"/>
</dbReference>
<protein>
    <submittedName>
        <fullName evidence="3">RelA/SpoT domain-containing protein</fullName>
        <ecNumber evidence="3">2.7.6.5</ecNumber>
    </submittedName>
</protein>
<evidence type="ECO:0000313" key="3">
    <source>
        <dbReference type="EMBL" id="SNV76377.1"/>
    </source>
</evidence>
<proteinExistence type="predicted"/>
<evidence type="ECO:0000256" key="1">
    <source>
        <dbReference type="SAM" id="MobiDB-lite"/>
    </source>
</evidence>
<dbReference type="Gene3D" id="3.30.460.10">
    <property type="entry name" value="Beta Polymerase, domain 2"/>
    <property type="match status" value="1"/>
</dbReference>
<dbReference type="Pfam" id="PF04607">
    <property type="entry name" value="RelA_SpoT"/>
    <property type="match status" value="1"/>
</dbReference>